<dbReference type="GO" id="GO:0006508">
    <property type="term" value="P:proteolysis"/>
    <property type="evidence" value="ECO:0007669"/>
    <property type="project" value="UniProtKB-KW"/>
</dbReference>
<gene>
    <name evidence="12" type="ORF">RS030_91510</name>
</gene>
<evidence type="ECO:0000313" key="13">
    <source>
        <dbReference type="Proteomes" id="UP001311799"/>
    </source>
</evidence>
<dbReference type="Pfam" id="PF14543">
    <property type="entry name" value="TAXi_N"/>
    <property type="match status" value="1"/>
</dbReference>
<comment type="caution">
    <text evidence="12">The sequence shown here is derived from an EMBL/GenBank/DDBJ whole genome shotgun (WGS) entry which is preliminary data.</text>
</comment>
<dbReference type="PROSITE" id="PS51767">
    <property type="entry name" value="PEPTIDASE_A1"/>
    <property type="match status" value="1"/>
</dbReference>
<dbReference type="InterPro" id="IPR032861">
    <property type="entry name" value="TAXi_N"/>
</dbReference>
<dbReference type="Pfam" id="PF14541">
    <property type="entry name" value="TAXi_C"/>
    <property type="match status" value="1"/>
</dbReference>
<feature type="compositionally biased region" description="Low complexity" evidence="10">
    <location>
        <begin position="613"/>
        <end position="633"/>
    </location>
</feature>
<proteinExistence type="inferred from homology"/>
<evidence type="ECO:0000256" key="9">
    <source>
        <dbReference type="ARBA" id="ARBA00046288"/>
    </source>
</evidence>
<organism evidence="12 13">
    <name type="scientific">Cryptosporidium xiaoi</name>
    <dbReference type="NCBI Taxonomy" id="659607"/>
    <lineage>
        <taxon>Eukaryota</taxon>
        <taxon>Sar</taxon>
        <taxon>Alveolata</taxon>
        <taxon>Apicomplexa</taxon>
        <taxon>Conoidasida</taxon>
        <taxon>Coccidia</taxon>
        <taxon>Eucoccidiorida</taxon>
        <taxon>Eimeriorina</taxon>
        <taxon>Cryptosporidiidae</taxon>
        <taxon>Cryptosporidium</taxon>
    </lineage>
</organism>
<dbReference type="InterPro" id="IPR032799">
    <property type="entry name" value="TAXi_C"/>
</dbReference>
<evidence type="ECO:0000256" key="1">
    <source>
        <dbReference type="ARBA" id="ARBA00007447"/>
    </source>
</evidence>
<keyword evidence="7" id="KW-1133">Transmembrane helix</keyword>
<dbReference type="GO" id="GO:0012505">
    <property type="term" value="C:endomembrane system"/>
    <property type="evidence" value="ECO:0007669"/>
    <property type="project" value="UniProtKB-SubCell"/>
</dbReference>
<keyword evidence="4" id="KW-0732">Signal</keyword>
<dbReference type="InterPro" id="IPR021109">
    <property type="entry name" value="Peptidase_aspartic_dom_sf"/>
</dbReference>
<evidence type="ECO:0000256" key="5">
    <source>
        <dbReference type="ARBA" id="ARBA00022750"/>
    </source>
</evidence>
<dbReference type="InterPro" id="IPR001461">
    <property type="entry name" value="Aspartic_peptidase_A1"/>
</dbReference>
<feature type="domain" description="Peptidase A1" evidence="11">
    <location>
        <begin position="43"/>
        <end position="559"/>
    </location>
</feature>
<evidence type="ECO:0000256" key="8">
    <source>
        <dbReference type="ARBA" id="ARBA00023136"/>
    </source>
</evidence>
<dbReference type="SUPFAM" id="SSF50630">
    <property type="entry name" value="Acid proteases"/>
    <property type="match status" value="1"/>
</dbReference>
<sequence length="806" mass="89676">MSGMNSIRSLFTLFSICFLGYLNLANCRIQIKAYGSIVSTAYFYSDIFVGLPTPQRQSVILDTGSNLLAFSSTQCQQCGTHLDPYYDPFKSTTMREVPCHSYCKVCVNKRKQCAYTIHYLEGSSLSGSYFEDFVALRNEKGDSKESAPYVVGLATIFGGITHETNLFFTQAASGILGLAYTASSQERAPLFQTWNKKSKYVKDAILSMCFSSEGGMISFGGYNSEYWLLNGSESATDKSFRQQGANEKSENRFLGFSYISSSSTNNGNSASNSSKNSEKVSWTPLSIMNGNYYVHLTKAFVHQTKIILPTDSSGNVKPIPLVIDSGTTLTYFPEQIFIQILNVINQRIAETETRSTFRTLVEAGSKVLEYIGIKEPSEEADANVGIKQVSIFPGDVPGAALHRKRIYRTLKTADNEIITTDTANDSTVNSFNATVHLEELSNNTLLDSIVNHINNTKNEMEGNEFDIDSSVSRILLETTKGERCWKLREPSEMSRFPIITLGFPNLKVKWEPNQYLYKKYRNTYCLGFDSDKSFLVLGASFFINKDVIIDVKNSRVSFVRAKCPQIAHARRTSTVEMTQLLKDTSTSSPESIMKSEVLVFDSNTHQHLIPIQSDKSSVSESKTTSNNSKLTSNRYTDENTVFETEWDQKNLTMPSSLSSLSYPSSAQSAGVTNHSTETALSPLNGENKTNSSLHDYIYGKMNEHNQYNYLEVVKNENGTVSLPNYDSSDSNYNLNLNLLDGFEENAESENNCDVNGDSSGAGGKCDNNKSSGSLNTTQPTYVHWLLVLITALIHYSFSISNQIETR</sequence>
<dbReference type="GO" id="GO:0004190">
    <property type="term" value="F:aspartic-type endopeptidase activity"/>
    <property type="evidence" value="ECO:0007669"/>
    <property type="project" value="UniProtKB-KW"/>
</dbReference>
<feature type="compositionally biased region" description="Polar residues" evidence="10">
    <location>
        <begin position="670"/>
        <end position="689"/>
    </location>
</feature>
<dbReference type="InterPro" id="IPR001969">
    <property type="entry name" value="Aspartic_peptidase_AS"/>
</dbReference>
<keyword evidence="3" id="KW-0812">Transmembrane</keyword>
<dbReference type="PROSITE" id="PS00141">
    <property type="entry name" value="ASP_PROTEASE"/>
    <property type="match status" value="1"/>
</dbReference>
<evidence type="ECO:0000256" key="6">
    <source>
        <dbReference type="ARBA" id="ARBA00022801"/>
    </source>
</evidence>
<evidence type="ECO:0000256" key="3">
    <source>
        <dbReference type="ARBA" id="ARBA00022692"/>
    </source>
</evidence>
<keyword evidence="13" id="KW-1185">Reference proteome</keyword>
<dbReference type="PANTHER" id="PTHR13683:SF375">
    <property type="entry name" value="PEPTIDASE A1 DOMAIN-CONTAINING PROTEIN"/>
    <property type="match status" value="1"/>
</dbReference>
<comment type="subcellular location">
    <subcellularLocation>
        <location evidence="9">Endomembrane system</location>
        <topology evidence="9">Single-pass type I membrane protein</topology>
    </subcellularLocation>
</comment>
<name>A0AAV9XUP6_9CRYT</name>
<dbReference type="AlphaFoldDB" id="A0AAV9XUP6"/>
<comment type="similarity">
    <text evidence="1">Belongs to the peptidase A1 family.</text>
</comment>
<keyword evidence="2 12" id="KW-0645">Protease</keyword>
<reference evidence="12 13" key="1">
    <citation type="submission" date="2023-10" db="EMBL/GenBank/DDBJ databases">
        <title>Comparative genomics analysis reveals potential genetic determinants of host preference in Cryptosporidium xiaoi.</title>
        <authorList>
            <person name="Xiao L."/>
            <person name="Li J."/>
        </authorList>
    </citation>
    <scope>NUCLEOTIDE SEQUENCE [LARGE SCALE GENOMIC DNA]</scope>
    <source>
        <strain evidence="12 13">52996</strain>
    </source>
</reference>
<feature type="region of interest" description="Disordered" evidence="10">
    <location>
        <begin position="611"/>
        <end position="636"/>
    </location>
</feature>
<evidence type="ECO:0000256" key="10">
    <source>
        <dbReference type="SAM" id="MobiDB-lite"/>
    </source>
</evidence>
<dbReference type="Proteomes" id="UP001311799">
    <property type="component" value="Unassembled WGS sequence"/>
</dbReference>
<evidence type="ECO:0000259" key="11">
    <source>
        <dbReference type="PROSITE" id="PS51767"/>
    </source>
</evidence>
<protein>
    <submittedName>
        <fullName evidence="12">Aspartyl (Acid) protease</fullName>
    </submittedName>
</protein>
<dbReference type="EMBL" id="JAWDEY010000037">
    <property type="protein sequence ID" value="KAK6587592.1"/>
    <property type="molecule type" value="Genomic_DNA"/>
</dbReference>
<keyword evidence="8" id="KW-0472">Membrane</keyword>
<keyword evidence="5" id="KW-0064">Aspartyl protease</keyword>
<accession>A0AAV9XUP6</accession>
<evidence type="ECO:0000256" key="4">
    <source>
        <dbReference type="ARBA" id="ARBA00022729"/>
    </source>
</evidence>
<dbReference type="InterPro" id="IPR033121">
    <property type="entry name" value="PEPTIDASE_A1"/>
</dbReference>
<keyword evidence="6" id="KW-0378">Hydrolase</keyword>
<dbReference type="PANTHER" id="PTHR13683">
    <property type="entry name" value="ASPARTYL PROTEASES"/>
    <property type="match status" value="1"/>
</dbReference>
<evidence type="ECO:0000256" key="7">
    <source>
        <dbReference type="ARBA" id="ARBA00022989"/>
    </source>
</evidence>
<dbReference type="Gene3D" id="2.40.70.10">
    <property type="entry name" value="Acid Proteases"/>
    <property type="match status" value="3"/>
</dbReference>
<feature type="compositionally biased region" description="Low complexity" evidence="10">
    <location>
        <begin position="655"/>
        <end position="669"/>
    </location>
</feature>
<evidence type="ECO:0000313" key="12">
    <source>
        <dbReference type="EMBL" id="KAK6587592.1"/>
    </source>
</evidence>
<feature type="region of interest" description="Disordered" evidence="10">
    <location>
        <begin position="655"/>
        <end position="689"/>
    </location>
</feature>
<evidence type="ECO:0000256" key="2">
    <source>
        <dbReference type="ARBA" id="ARBA00022670"/>
    </source>
</evidence>